<feature type="signal peptide" evidence="2">
    <location>
        <begin position="1"/>
        <end position="24"/>
    </location>
</feature>
<reference evidence="3 4" key="1">
    <citation type="journal article" date="2020" name="Fungal Divers.">
        <title>Resolving the Mortierellaceae phylogeny through synthesis of multi-gene phylogenetics and phylogenomics.</title>
        <authorList>
            <person name="Vandepol N."/>
            <person name="Liber J."/>
            <person name="Desiro A."/>
            <person name="Na H."/>
            <person name="Kennedy M."/>
            <person name="Barry K."/>
            <person name="Grigoriev I.V."/>
            <person name="Miller A.N."/>
            <person name="O'Donnell K."/>
            <person name="Stajich J.E."/>
            <person name="Bonito G."/>
        </authorList>
    </citation>
    <scope>NUCLEOTIDE SEQUENCE [LARGE SCALE GENOMIC DNA]</scope>
    <source>
        <strain evidence="3 4">AD045</strain>
    </source>
</reference>
<feature type="region of interest" description="Disordered" evidence="1">
    <location>
        <begin position="60"/>
        <end position="181"/>
    </location>
</feature>
<protein>
    <submittedName>
        <fullName evidence="3">Uncharacterized protein</fullName>
    </submittedName>
</protein>
<feature type="region of interest" description="Disordered" evidence="1">
    <location>
        <begin position="26"/>
        <end position="45"/>
    </location>
</feature>
<dbReference type="Proteomes" id="UP001194696">
    <property type="component" value="Unassembled WGS sequence"/>
</dbReference>
<accession>A0ABQ7K678</accession>
<feature type="compositionally biased region" description="Basic and acidic residues" evidence="1">
    <location>
        <begin position="128"/>
        <end position="148"/>
    </location>
</feature>
<evidence type="ECO:0000256" key="1">
    <source>
        <dbReference type="SAM" id="MobiDB-lite"/>
    </source>
</evidence>
<organism evidence="3 4">
    <name type="scientific">Linnemannia gamsii</name>
    <dbReference type="NCBI Taxonomy" id="64522"/>
    <lineage>
        <taxon>Eukaryota</taxon>
        <taxon>Fungi</taxon>
        <taxon>Fungi incertae sedis</taxon>
        <taxon>Mucoromycota</taxon>
        <taxon>Mortierellomycotina</taxon>
        <taxon>Mortierellomycetes</taxon>
        <taxon>Mortierellales</taxon>
        <taxon>Mortierellaceae</taxon>
        <taxon>Linnemannia</taxon>
    </lineage>
</organism>
<sequence length="203" mass="22255">MKITTTLTVLAAIVFVQVAPFASSIPLGGGGRESTSSLPSNNPIFEKRTTAVGNSALSARGYDSQSLGNSNYDLRKRRDPSPSSIYTNSRNVKREGYNPWDPQSGYEGYESSGNIRRRHDHIVSSVDRTVKRDKGYDPKIPQTKDRDSGGGGGDLRRRSNRSSSSSLKKRGYGLDPVDPFEVAVTHEDSDLKKREEAVMGLET</sequence>
<comment type="caution">
    <text evidence="3">The sequence shown here is derived from an EMBL/GenBank/DDBJ whole genome shotgun (WGS) entry which is preliminary data.</text>
</comment>
<feature type="compositionally biased region" description="Polar residues" evidence="1">
    <location>
        <begin position="81"/>
        <end position="90"/>
    </location>
</feature>
<proteinExistence type="predicted"/>
<evidence type="ECO:0000256" key="2">
    <source>
        <dbReference type="SAM" id="SignalP"/>
    </source>
</evidence>
<evidence type="ECO:0000313" key="3">
    <source>
        <dbReference type="EMBL" id="KAG0292073.1"/>
    </source>
</evidence>
<dbReference type="EMBL" id="JAAAIM010000212">
    <property type="protein sequence ID" value="KAG0292073.1"/>
    <property type="molecule type" value="Genomic_DNA"/>
</dbReference>
<name>A0ABQ7K678_9FUNG</name>
<feature type="chain" id="PRO_5047248783" evidence="2">
    <location>
        <begin position="25"/>
        <end position="203"/>
    </location>
</feature>
<feature type="compositionally biased region" description="Polar residues" evidence="1">
    <location>
        <begin position="60"/>
        <end position="72"/>
    </location>
</feature>
<keyword evidence="4" id="KW-1185">Reference proteome</keyword>
<gene>
    <name evidence="3" type="ORF">BGZ96_004560</name>
</gene>
<keyword evidence="2" id="KW-0732">Signal</keyword>
<feature type="compositionally biased region" description="Polar residues" evidence="1">
    <location>
        <begin position="33"/>
        <end position="43"/>
    </location>
</feature>
<evidence type="ECO:0000313" key="4">
    <source>
        <dbReference type="Proteomes" id="UP001194696"/>
    </source>
</evidence>